<feature type="domain" description="Peptidase S1" evidence="10">
    <location>
        <begin position="795"/>
        <end position="1029"/>
    </location>
</feature>
<dbReference type="GO" id="GO:0005506">
    <property type="term" value="F:iron ion binding"/>
    <property type="evidence" value="ECO:0007669"/>
    <property type="project" value="InterPro"/>
</dbReference>
<evidence type="ECO:0000256" key="3">
    <source>
        <dbReference type="ARBA" id="ARBA00022617"/>
    </source>
</evidence>
<evidence type="ECO:0000256" key="8">
    <source>
        <dbReference type="ARBA" id="ARBA00023157"/>
    </source>
</evidence>
<evidence type="ECO:0000256" key="4">
    <source>
        <dbReference type="ARBA" id="ARBA00022723"/>
    </source>
</evidence>
<dbReference type="GO" id="GO:0016705">
    <property type="term" value="F:oxidoreductase activity, acting on paired donors, with incorporation or reduction of molecular oxygen"/>
    <property type="evidence" value="ECO:0007669"/>
    <property type="project" value="InterPro"/>
</dbReference>
<dbReference type="InterPro" id="IPR036396">
    <property type="entry name" value="Cyt_P450_sf"/>
</dbReference>
<name>A0AAE1QNN5_9SOLA</name>
<organism evidence="11 12">
    <name type="scientific">Anisodus tanguticus</name>
    <dbReference type="NCBI Taxonomy" id="243964"/>
    <lineage>
        <taxon>Eukaryota</taxon>
        <taxon>Viridiplantae</taxon>
        <taxon>Streptophyta</taxon>
        <taxon>Embryophyta</taxon>
        <taxon>Tracheophyta</taxon>
        <taxon>Spermatophyta</taxon>
        <taxon>Magnoliopsida</taxon>
        <taxon>eudicotyledons</taxon>
        <taxon>Gunneridae</taxon>
        <taxon>Pentapetalae</taxon>
        <taxon>asterids</taxon>
        <taxon>lamiids</taxon>
        <taxon>Solanales</taxon>
        <taxon>Solanaceae</taxon>
        <taxon>Solanoideae</taxon>
        <taxon>Hyoscyameae</taxon>
        <taxon>Anisodus</taxon>
    </lineage>
</organism>
<comment type="caution">
    <text evidence="11">The sequence shown here is derived from an EMBL/GenBank/DDBJ whole genome shotgun (WGS) entry which is preliminary data.</text>
</comment>
<keyword evidence="5" id="KW-0560">Oxidoreductase</keyword>
<evidence type="ECO:0000256" key="5">
    <source>
        <dbReference type="ARBA" id="ARBA00023002"/>
    </source>
</evidence>
<dbReference type="PRINTS" id="PR00465">
    <property type="entry name" value="EP450IV"/>
</dbReference>
<proteinExistence type="inferred from homology"/>
<dbReference type="InterPro" id="IPR000994">
    <property type="entry name" value="Pept_M24"/>
</dbReference>
<accession>A0AAE1QNN5</accession>
<dbReference type="PANTHER" id="PTHR24292">
    <property type="entry name" value="CYTOCHROME P450"/>
    <property type="match status" value="1"/>
</dbReference>
<dbReference type="InterPro" id="IPR001254">
    <property type="entry name" value="Trypsin_dom"/>
</dbReference>
<comment type="similarity">
    <text evidence="2">Belongs to the cytochrome P450 family.</text>
</comment>
<sequence>MTDDKNSLMIDRLHYKENTKDVKRNQFYRFITINIWISIDVLDRVGDMFKKMIRKRENDGAVYNDLMHLIKETNISKNLGLTENEMVGNGLVGYFAGVNLISDALCSTMFYLIHYPDIKEKLIKEIEKEFSDGIEYEKLVDNSYIDAVLSETLRLVPNTRVFTRTAMVDTEIGGIKIDKGTEVKAISYILNRSEEYFPNPEKFDPNRFLDKSSSNPNIISNATYLPFGDGPKQCIEANESKNLGLTENEIIGNGLTGYFAGVNILSNAICSAVYHLIHNPSEKEKFINEVEKVFSDGIDYEKLVDNLYIDAVINESMRLITFTKVFTRTAVVDTEVDGIKIEKGTEIKAINWIPSFSEEYFPNPKKFDPSRFLDKSSSNPNIINNSTFLPFGDGPKSCIDEKEKLLKEIEKEFSDGIEYEKLVDNPYLDAVISETLRLITNTRAFSRTAMVDTEIDGIKIEKGTEVKAINWIPSNSEEYFPNPKKFDPNRFLDKSLSNPNIINGSTYLPFGDGPKQCIDEKEKLLKEIEKEFSDGIEYEKLVDNPYLDAVISETLRLITNTRIFDRTAMVDTKIGDIKIEKGTLVKAINWIPSNSEEYFPNPKKFDPNRFLDKNSSNLNIINGSTYLPFGDGPKQCVNILSNAICSTVYHLLHNPSEKEKFINEVEKVFSDGIDYEKLVDNLYIDAVINESMRLITFTKVFTRTAVVDTEVDGIKIEKGTEVRAINWIPSNSEEYFPNPKKFDPSRFLDKSSSNPNIINNSTFLPFGDGPKSCIALIASILADDCKCRFKSENRIVNGQVAVENSIPWIVSLANNNYHICGGSIMNEKFILTAAHCIDKKNAKDLTVRVGIHNIQEEIPKDQIYQVKEIHSYEYNGIDEVGDMFKKMYEQRKLNKEIHNDLIDSVKEANEKMNLGFNDNEIIGNSIISYLTGVNPISDALCSVMYQLIKNPNEKQKLIEEIEKEFSDGIEYEKLVDNAYLHAVIKESLRLIVSNRTFTRTAMVDTVIGGIKIEKGTEVKAISWIPNNSEEYFPNPEKFDPNRFLDKSTSNPNIINSSTYLPFGDGPKACIDEKEKLIEKVEKEFSDGIDYEKLLDNAYLDAIIKESLRLSTTTKIFSRTAMVDTEIGGYKIEKGTEVKAISWIPNNSEEYFPNPKKFDPNRFLDKSSSNPNIINGSTYLPFGDGPKACIGKRFSLVFMKYFLVKFFLKYDVYKPKDYVKDSRHSGEANEKDINDGDLCLLDMGCEYYCYGADITCTYPSNGKFTEKQAIIYNAVLKASRTVLESLRPKVSWVDMHILAERVILNDLKNAGLVVGDIDEMIENSRIAEKSNVIELPDVDPEAFLTLLSFQNKVR</sequence>
<keyword evidence="12" id="KW-1185">Reference proteome</keyword>
<protein>
    <recommendedName>
        <fullName evidence="10">Peptidase S1 domain-containing protein</fullName>
    </recommendedName>
</protein>
<dbReference type="Pfam" id="PF00067">
    <property type="entry name" value="p450"/>
    <property type="match status" value="7"/>
</dbReference>
<keyword evidence="3 9" id="KW-0349">Heme</keyword>
<dbReference type="Proteomes" id="UP001291623">
    <property type="component" value="Unassembled WGS sequence"/>
</dbReference>
<dbReference type="GO" id="GO:0006508">
    <property type="term" value="P:proteolysis"/>
    <property type="evidence" value="ECO:0007669"/>
    <property type="project" value="InterPro"/>
</dbReference>
<evidence type="ECO:0000313" key="11">
    <source>
        <dbReference type="EMBL" id="KAK4336748.1"/>
    </source>
</evidence>
<evidence type="ECO:0000256" key="9">
    <source>
        <dbReference type="PIRSR" id="PIRSR602403-1"/>
    </source>
</evidence>
<dbReference type="Gene3D" id="2.40.10.10">
    <property type="entry name" value="Trypsin-like serine proteases"/>
    <property type="match status" value="1"/>
</dbReference>
<dbReference type="InterPro" id="IPR050476">
    <property type="entry name" value="Insect_CytP450_Detox"/>
</dbReference>
<dbReference type="SUPFAM" id="SSF48264">
    <property type="entry name" value="Cytochrome P450"/>
    <property type="match status" value="7"/>
</dbReference>
<dbReference type="GO" id="GO:0020037">
    <property type="term" value="F:heme binding"/>
    <property type="evidence" value="ECO:0007669"/>
    <property type="project" value="InterPro"/>
</dbReference>
<dbReference type="EMBL" id="JAVYJV010000096">
    <property type="protein sequence ID" value="KAK4336748.1"/>
    <property type="molecule type" value="Genomic_DNA"/>
</dbReference>
<dbReference type="FunFam" id="2.40.10.10:FF:000068">
    <property type="entry name" value="transmembrane protease serine 2"/>
    <property type="match status" value="1"/>
</dbReference>
<evidence type="ECO:0000256" key="2">
    <source>
        <dbReference type="ARBA" id="ARBA00010617"/>
    </source>
</evidence>
<evidence type="ECO:0000256" key="7">
    <source>
        <dbReference type="ARBA" id="ARBA00023033"/>
    </source>
</evidence>
<reference evidence="11" key="1">
    <citation type="submission" date="2023-12" db="EMBL/GenBank/DDBJ databases">
        <title>Genome assembly of Anisodus tanguticus.</title>
        <authorList>
            <person name="Wang Y.-J."/>
        </authorList>
    </citation>
    <scope>NUCLEOTIDE SEQUENCE</scope>
    <source>
        <strain evidence="11">KB-2021</strain>
        <tissue evidence="11">Leaf</tissue>
    </source>
</reference>
<keyword evidence="4 9" id="KW-0479">Metal-binding</keyword>
<dbReference type="GO" id="GO:0004497">
    <property type="term" value="F:monooxygenase activity"/>
    <property type="evidence" value="ECO:0007669"/>
    <property type="project" value="UniProtKB-KW"/>
</dbReference>
<dbReference type="SUPFAM" id="SSF55920">
    <property type="entry name" value="Creatinase/aminopeptidase"/>
    <property type="match status" value="1"/>
</dbReference>
<keyword evidence="8" id="KW-1015">Disulfide bond</keyword>
<dbReference type="PROSITE" id="PS50240">
    <property type="entry name" value="TRYPSIN_DOM"/>
    <property type="match status" value="1"/>
</dbReference>
<dbReference type="SUPFAM" id="SSF50494">
    <property type="entry name" value="Trypsin-like serine proteases"/>
    <property type="match status" value="1"/>
</dbReference>
<dbReference type="InterPro" id="IPR036005">
    <property type="entry name" value="Creatinase/aminopeptidase-like"/>
</dbReference>
<feature type="binding site" description="axial binding residue" evidence="9">
    <location>
        <position position="234"/>
    </location>
    <ligand>
        <name>heme</name>
        <dbReference type="ChEBI" id="CHEBI:30413"/>
    </ligand>
    <ligandPart>
        <name>Fe</name>
        <dbReference type="ChEBI" id="CHEBI:18248"/>
    </ligandPart>
</feature>
<dbReference type="InterPro" id="IPR043504">
    <property type="entry name" value="Peptidase_S1_PA_chymotrypsin"/>
</dbReference>
<dbReference type="Pfam" id="PF00557">
    <property type="entry name" value="Peptidase_M24"/>
    <property type="match status" value="1"/>
</dbReference>
<dbReference type="Gene3D" id="3.90.230.10">
    <property type="entry name" value="Creatinase/methionine aminopeptidase superfamily"/>
    <property type="match status" value="1"/>
</dbReference>
<dbReference type="PROSITE" id="PS00134">
    <property type="entry name" value="TRYPSIN_HIS"/>
    <property type="match status" value="1"/>
</dbReference>
<evidence type="ECO:0000313" key="12">
    <source>
        <dbReference type="Proteomes" id="UP001291623"/>
    </source>
</evidence>
<dbReference type="InterPro" id="IPR001128">
    <property type="entry name" value="Cyt_P450"/>
</dbReference>
<dbReference type="Pfam" id="PF00089">
    <property type="entry name" value="Trypsin"/>
    <property type="match status" value="1"/>
</dbReference>
<dbReference type="InterPro" id="IPR017972">
    <property type="entry name" value="Cyt_P450_CS"/>
</dbReference>
<dbReference type="PANTHER" id="PTHR24292:SF102">
    <property type="entry name" value="CYTOCHROME P450 FAMILY-RELATED"/>
    <property type="match status" value="1"/>
</dbReference>
<dbReference type="SMART" id="SM00020">
    <property type="entry name" value="Tryp_SPc"/>
    <property type="match status" value="1"/>
</dbReference>
<dbReference type="InterPro" id="IPR018114">
    <property type="entry name" value="TRYPSIN_HIS"/>
</dbReference>
<evidence type="ECO:0000256" key="1">
    <source>
        <dbReference type="ARBA" id="ARBA00001971"/>
    </source>
</evidence>
<evidence type="ECO:0000256" key="6">
    <source>
        <dbReference type="ARBA" id="ARBA00023004"/>
    </source>
</evidence>
<dbReference type="GO" id="GO:0004252">
    <property type="term" value="F:serine-type endopeptidase activity"/>
    <property type="evidence" value="ECO:0007669"/>
    <property type="project" value="InterPro"/>
</dbReference>
<keyword evidence="6 9" id="KW-0408">Iron</keyword>
<gene>
    <name evidence="11" type="ORF">RND71_044174</name>
</gene>
<dbReference type="Gene3D" id="1.10.630.10">
    <property type="entry name" value="Cytochrome P450"/>
    <property type="match status" value="7"/>
</dbReference>
<comment type="cofactor">
    <cofactor evidence="1 9">
        <name>heme</name>
        <dbReference type="ChEBI" id="CHEBI:30413"/>
    </cofactor>
</comment>
<evidence type="ECO:0000259" key="10">
    <source>
        <dbReference type="PROSITE" id="PS50240"/>
    </source>
</evidence>
<dbReference type="PROSITE" id="PS00086">
    <property type="entry name" value="CYTOCHROME_P450"/>
    <property type="match status" value="2"/>
</dbReference>
<dbReference type="InterPro" id="IPR002403">
    <property type="entry name" value="Cyt_P450_E_grp-IV"/>
</dbReference>
<dbReference type="InterPro" id="IPR009003">
    <property type="entry name" value="Peptidase_S1_PA"/>
</dbReference>
<dbReference type="CDD" id="cd00302">
    <property type="entry name" value="cytochrome_P450"/>
    <property type="match status" value="1"/>
</dbReference>
<keyword evidence="7" id="KW-0503">Monooxygenase</keyword>